<evidence type="ECO:0000313" key="3">
    <source>
        <dbReference type="WBParaSite" id="TCONS_00005764.p1"/>
    </source>
</evidence>
<organism evidence="2">
    <name type="scientific">Strongyloides stercoralis</name>
    <name type="common">Threadworm</name>
    <dbReference type="NCBI Taxonomy" id="6248"/>
    <lineage>
        <taxon>Eukaryota</taxon>
        <taxon>Metazoa</taxon>
        <taxon>Ecdysozoa</taxon>
        <taxon>Nematoda</taxon>
        <taxon>Chromadorea</taxon>
        <taxon>Rhabditida</taxon>
        <taxon>Tylenchina</taxon>
        <taxon>Panagrolaimomorpha</taxon>
        <taxon>Strongyloidoidea</taxon>
        <taxon>Strongyloididae</taxon>
        <taxon>Strongyloides</taxon>
    </lineage>
</organism>
<dbReference type="SUPFAM" id="SSF55154">
    <property type="entry name" value="CYTH-like phosphatases"/>
    <property type="match status" value="1"/>
</dbReference>
<keyword evidence="1" id="KW-1185">Reference proteome</keyword>
<reference evidence="2" key="1">
    <citation type="submission" date="2015-08" db="UniProtKB">
        <authorList>
            <consortium name="WormBaseParasite"/>
        </authorList>
    </citation>
    <scope>IDENTIFICATION</scope>
</reference>
<dbReference type="Proteomes" id="UP000035681">
    <property type="component" value="Unplaced"/>
</dbReference>
<dbReference type="WBParaSite" id="TCONS_00005764.p1">
    <property type="protein sequence ID" value="TCONS_00005764.p1"/>
    <property type="gene ID" value="XLOC_004013"/>
</dbReference>
<evidence type="ECO:0000313" key="1">
    <source>
        <dbReference type="Proteomes" id="UP000035681"/>
    </source>
</evidence>
<dbReference type="InterPro" id="IPR033469">
    <property type="entry name" value="CYTH-like_dom_sf"/>
</dbReference>
<protein>
    <submittedName>
        <fullName evidence="2 3">CYTH domain-containing protein</fullName>
    </submittedName>
</protein>
<dbReference type="STRING" id="6248.A0A0K0E3U2"/>
<proteinExistence type="predicted"/>
<dbReference type="Gene3D" id="2.40.320.10">
    <property type="entry name" value="Hypothetical Protein Pfu-838710-001"/>
    <property type="match status" value="1"/>
</dbReference>
<dbReference type="AlphaFoldDB" id="A0A0K0E3U2"/>
<evidence type="ECO:0000313" key="2">
    <source>
        <dbReference type="WBParaSite" id="SSTP_0000416200.1"/>
    </source>
</evidence>
<name>A0A0K0E3U2_STRER</name>
<dbReference type="WBParaSite" id="SSTP_0000416200.1">
    <property type="protein sequence ID" value="SSTP_0000416200.1"/>
    <property type="gene ID" value="SSTP_0000416200"/>
</dbReference>
<dbReference type="InterPro" id="IPR008173">
    <property type="entry name" value="Adenylyl_cyclase_CyaB"/>
</dbReference>
<accession>A0A0K0E3U2</accession>
<sequence length="192" mass="22805">MFIDSTSSTNFVKLRIRIKNFNKIEKIIYDFTESLGRIQFIQSDYYNCPNGLIKIQKYFDDVSYTKILFYKRIDKEENCKKCYHLKMSIDDISEETSLLLSVALNKMSSIKISRRQFCKDNYIINLDIVEDMGYFMSIKYIIENEKICKENVWSELEKILLTNFNINKNEILPTISYAELLINNHLSTCNLF</sequence>
<dbReference type="PANTHER" id="PTHR21028:SF2">
    <property type="entry name" value="CYTH DOMAIN-CONTAINING PROTEIN"/>
    <property type="match status" value="1"/>
</dbReference>
<dbReference type="PANTHER" id="PTHR21028">
    <property type="entry name" value="SI:CH211-156B7.4"/>
    <property type="match status" value="1"/>
</dbReference>